<dbReference type="InterPro" id="IPR024185">
    <property type="entry name" value="FTHF_cligase-like_sf"/>
</dbReference>
<keyword evidence="3" id="KW-1185">Reference proteome</keyword>
<evidence type="ECO:0000259" key="1">
    <source>
        <dbReference type="Pfam" id="PF02589"/>
    </source>
</evidence>
<organism evidence="2 3">
    <name type="scientific">Halogranum gelatinilyticum</name>
    <dbReference type="NCBI Taxonomy" id="660521"/>
    <lineage>
        <taxon>Archaea</taxon>
        <taxon>Methanobacteriati</taxon>
        <taxon>Methanobacteriota</taxon>
        <taxon>Stenosarchaea group</taxon>
        <taxon>Halobacteria</taxon>
        <taxon>Halobacteriales</taxon>
        <taxon>Haloferacaceae</taxon>
    </lineage>
</organism>
<evidence type="ECO:0000313" key="2">
    <source>
        <dbReference type="EMBL" id="SDN14094.1"/>
    </source>
</evidence>
<dbReference type="Gene3D" id="3.40.50.10420">
    <property type="entry name" value="NagB/RpiA/CoA transferase-like"/>
    <property type="match status" value="1"/>
</dbReference>
<accession>A0A1G9YYG1</accession>
<dbReference type="RefSeq" id="WP_089699497.1">
    <property type="nucleotide sequence ID" value="NZ_FNHL01000006.1"/>
</dbReference>
<evidence type="ECO:0000313" key="3">
    <source>
        <dbReference type="Proteomes" id="UP000199451"/>
    </source>
</evidence>
<dbReference type="InterPro" id="IPR037171">
    <property type="entry name" value="NagB/RpiA_transferase-like"/>
</dbReference>
<dbReference type="PANTHER" id="PTHR43682">
    <property type="entry name" value="LACTATE UTILIZATION PROTEIN C"/>
    <property type="match status" value="1"/>
</dbReference>
<protein>
    <submittedName>
        <fullName evidence="2">L-lactate dehydrogenase complex protein LldG</fullName>
    </submittedName>
</protein>
<dbReference type="AlphaFoldDB" id="A0A1G9YYG1"/>
<dbReference type="InterPro" id="IPR003741">
    <property type="entry name" value="LUD_dom"/>
</dbReference>
<proteinExistence type="predicted"/>
<dbReference type="OrthoDB" id="199019at2157"/>
<feature type="domain" description="LUD" evidence="1">
    <location>
        <begin position="36"/>
        <end position="165"/>
    </location>
</feature>
<dbReference type="EMBL" id="FNHL01000006">
    <property type="protein sequence ID" value="SDN14094.1"/>
    <property type="molecule type" value="Genomic_DNA"/>
</dbReference>
<reference evidence="3" key="1">
    <citation type="submission" date="2016-10" db="EMBL/GenBank/DDBJ databases">
        <authorList>
            <person name="Varghese N."/>
            <person name="Submissions S."/>
        </authorList>
    </citation>
    <scope>NUCLEOTIDE SEQUENCE [LARGE SCALE GENOMIC DNA]</scope>
    <source>
        <strain evidence="3">CGMCC 1.10119</strain>
    </source>
</reference>
<dbReference type="Proteomes" id="UP000199451">
    <property type="component" value="Unassembled WGS sequence"/>
</dbReference>
<dbReference type="STRING" id="660521.SAMN04487949_3459"/>
<sequence length="182" mass="18595">MHTEVGNTFRTSLDELGVEWTRTTADDASAVLANLVRPPAVGVAGPIEDVALPDAVATDPTPRELRAATTGVTSASLAIADYGSLVLEADSLGSEQTSLFPDRHVAVLRADDIVANMAAAFEQLGPRLRETGGSAVLATGPSATADMGELVRGAHGPKEVHVVIVDDAADEPGGAETGGDDE</sequence>
<dbReference type="PANTHER" id="PTHR43682:SF1">
    <property type="entry name" value="LACTATE UTILIZATION PROTEIN C"/>
    <property type="match status" value="1"/>
</dbReference>
<dbReference type="SUPFAM" id="SSF100950">
    <property type="entry name" value="NagB/RpiA/CoA transferase-like"/>
    <property type="match status" value="1"/>
</dbReference>
<dbReference type="Pfam" id="PF02589">
    <property type="entry name" value="LUD_dom"/>
    <property type="match status" value="1"/>
</dbReference>
<gene>
    <name evidence="2" type="ORF">SAMN04487949_3459</name>
</gene>
<name>A0A1G9YYG1_9EURY</name>